<dbReference type="Pfam" id="PF03995">
    <property type="entry name" value="Inhibitor_I36"/>
    <property type="match status" value="1"/>
</dbReference>
<evidence type="ECO:0000256" key="1">
    <source>
        <dbReference type="SAM" id="SignalP"/>
    </source>
</evidence>
<evidence type="ECO:0000313" key="2">
    <source>
        <dbReference type="EMBL" id="EFG04972.2"/>
    </source>
</evidence>
<sequence>MRQITRRTPRRNTRRSTRLRLAAITGAFAAAFAAGTVQAPVAAADPSICRAVWFCVWSDANQEGAYLMSKGNVSYVGTDFNDKASSYWNRTSWYVNFYYDANYGGGCMLSIPPGGSSTLLPGNLNDRMSSYIINPTPAC</sequence>
<reference evidence="2 3" key="1">
    <citation type="journal article" date="2010" name="Genome Biol. Evol.">
        <title>The sequence of a 1.8-mb bacterial linear plasmid reveals a rich evolutionary reservoir of secondary metabolic pathways.</title>
        <authorList>
            <person name="Medema M.H."/>
            <person name="Trefzer A."/>
            <person name="Kovalchuk A."/>
            <person name="van den Berg M."/>
            <person name="Mueller U."/>
            <person name="Heijne W."/>
            <person name="Wu L."/>
            <person name="Alam M.T."/>
            <person name="Ronning C.M."/>
            <person name="Nierman W.C."/>
            <person name="Bovenberg R.A.L."/>
            <person name="Breitling R."/>
            <person name="Takano E."/>
        </authorList>
    </citation>
    <scope>NUCLEOTIDE SEQUENCE [LARGE SCALE GENOMIC DNA]</scope>
    <source>
        <strain evidence="3">ATCC 27064 / DSM 738 / JCM 4710 / NBRC 13307 / NCIMB 12785 / NRRL 3585 / VKM Ac-602</strain>
        <plasmid evidence="2">pSCL4</plasmid>
    </source>
</reference>
<name>B5GLW4_STRCL</name>
<feature type="signal peptide" evidence="1">
    <location>
        <begin position="1"/>
        <end position="39"/>
    </location>
</feature>
<dbReference type="RefSeq" id="WP_003952706.1">
    <property type="nucleotide sequence ID" value="NZ_CM000914.1"/>
</dbReference>
<feature type="chain" id="PRO_5041196337" evidence="1">
    <location>
        <begin position="40"/>
        <end position="139"/>
    </location>
</feature>
<dbReference type="EMBL" id="CM000914">
    <property type="protein sequence ID" value="EFG04972.2"/>
    <property type="molecule type" value="Genomic_DNA"/>
</dbReference>
<dbReference type="Proteomes" id="UP000002357">
    <property type="component" value="Plasmid pSCL4"/>
</dbReference>
<keyword evidence="3" id="KW-1185">Reference proteome</keyword>
<gene>
    <name evidence="2" type="ORF">SCLAV_p1490</name>
</gene>
<keyword evidence="2" id="KW-0614">Plasmid</keyword>
<dbReference type="GeneID" id="93734537"/>
<dbReference type="eggNOG" id="ENOG502ZUN0">
    <property type="taxonomic scope" value="Bacteria"/>
</dbReference>
<dbReference type="Gene3D" id="2.60.20.10">
    <property type="entry name" value="Crystallins"/>
    <property type="match status" value="1"/>
</dbReference>
<dbReference type="AlphaFoldDB" id="B5GLW4"/>
<protein>
    <submittedName>
        <fullName evidence="2">Inhibitor_I36 domain-containing protein</fullName>
    </submittedName>
</protein>
<organism evidence="2 3">
    <name type="scientific">Streptomyces clavuligerus</name>
    <dbReference type="NCBI Taxonomy" id="1901"/>
    <lineage>
        <taxon>Bacteria</taxon>
        <taxon>Bacillati</taxon>
        <taxon>Actinomycetota</taxon>
        <taxon>Actinomycetes</taxon>
        <taxon>Kitasatosporales</taxon>
        <taxon>Streptomycetaceae</taxon>
        <taxon>Streptomyces</taxon>
    </lineage>
</organism>
<evidence type="ECO:0000313" key="3">
    <source>
        <dbReference type="Proteomes" id="UP000002357"/>
    </source>
</evidence>
<proteinExistence type="predicted"/>
<accession>B5GLW4</accession>
<keyword evidence="1" id="KW-0732">Signal</keyword>
<geneLocation type="plasmid" evidence="2 3">
    <name>pSCL4</name>
</geneLocation>
<dbReference type="OrthoDB" id="4247266at2"/>